<protein>
    <submittedName>
        <fullName evidence="1">Uncharacterized protein</fullName>
    </submittedName>
</protein>
<dbReference type="AlphaFoldDB" id="A0A1A6FXB9"/>
<dbReference type="STRING" id="56216.A0A1A6FXB9"/>
<evidence type="ECO:0000313" key="2">
    <source>
        <dbReference type="Proteomes" id="UP000092124"/>
    </source>
</evidence>
<sequence length="117" mass="12770">MPRVQSIYFAAGSQSHAHFDEKLHDSVAMVTREHCQQLSSQVHRLSKDICEASVHSLSSSVSLSSLKQATASSESSAHKEGVLKEGILLAYDDSLVNKVDELCLSIIFRISVINKGD</sequence>
<feature type="non-terminal residue" evidence="1">
    <location>
        <position position="117"/>
    </location>
</feature>
<keyword evidence="2" id="KW-1185">Reference proteome</keyword>
<dbReference type="OrthoDB" id="6246153at2759"/>
<dbReference type="Proteomes" id="UP000092124">
    <property type="component" value="Unassembled WGS sequence"/>
</dbReference>
<dbReference type="EMBL" id="LZPO01117004">
    <property type="protein sequence ID" value="OBS57812.1"/>
    <property type="molecule type" value="Genomic_DNA"/>
</dbReference>
<name>A0A1A6FXB9_NEOLE</name>
<evidence type="ECO:0000313" key="1">
    <source>
        <dbReference type="EMBL" id="OBS57812.1"/>
    </source>
</evidence>
<organism evidence="1 2">
    <name type="scientific">Neotoma lepida</name>
    <name type="common">Desert woodrat</name>
    <dbReference type="NCBI Taxonomy" id="56216"/>
    <lineage>
        <taxon>Eukaryota</taxon>
        <taxon>Metazoa</taxon>
        <taxon>Chordata</taxon>
        <taxon>Craniata</taxon>
        <taxon>Vertebrata</taxon>
        <taxon>Euteleostomi</taxon>
        <taxon>Mammalia</taxon>
        <taxon>Eutheria</taxon>
        <taxon>Euarchontoglires</taxon>
        <taxon>Glires</taxon>
        <taxon>Rodentia</taxon>
        <taxon>Myomorpha</taxon>
        <taxon>Muroidea</taxon>
        <taxon>Cricetidae</taxon>
        <taxon>Neotominae</taxon>
        <taxon>Neotoma</taxon>
    </lineage>
</organism>
<proteinExistence type="predicted"/>
<reference evidence="1 2" key="1">
    <citation type="submission" date="2016-06" db="EMBL/GenBank/DDBJ databases">
        <title>The Draft Genome Sequence and Annotation of the Desert Woodrat Neotoma lepida.</title>
        <authorList>
            <person name="Campbell M."/>
            <person name="Oakeson K.F."/>
            <person name="Yandell M."/>
            <person name="Halpert J.R."/>
            <person name="Dearing D."/>
        </authorList>
    </citation>
    <scope>NUCLEOTIDE SEQUENCE [LARGE SCALE GENOMIC DNA]</scope>
    <source>
        <strain evidence="1">417</strain>
        <tissue evidence="1">Liver</tissue>
    </source>
</reference>
<comment type="caution">
    <text evidence="1">The sequence shown here is derived from an EMBL/GenBank/DDBJ whole genome shotgun (WGS) entry which is preliminary data.</text>
</comment>
<accession>A0A1A6FXB9</accession>
<gene>
    <name evidence="1" type="ORF">A6R68_11061</name>
</gene>